<proteinExistence type="inferred from homology"/>
<sequence>MAVIHREENFVVIELGGYMTKAVRDTTDINKLPTVQVRTRAGILKADGEKPDDAESKKTEAVEDEIAKKTTEDGAAEAETQEPSYVFGSALEAEDASTVDSIVDIIKDGHVRDWDALSAFLRYILKELQIRISENICPILFSVPPTWSKTDYECLAQIAFEHLNAPCVVVVEQPLMAVFGNGCVNGLVVDFGHSSTTVTAVVDSSVIASSVMQSPVAGMAVTQRLRELLASDRSVAEQLGDSADSESEDFACTLKESGLCSFELAPAAADESEPGKEGASESFEFGSIKYMIPKKLLRQAPEVLIHPGAVSAPVGSLMKQAVLSCEVDRRALLWESIHVVGGSSRFAGIKEALQLELETTVLPTSNIFANSQSREIKFGSIPDYFIGWRNCDHWAAFLGACIMAKVAMNDARHNVTRAEYNDSGPSIIHTKSY</sequence>
<evidence type="ECO:0000256" key="1">
    <source>
        <dbReference type="RuleBase" id="RU000487"/>
    </source>
</evidence>
<dbReference type="AlphaFoldDB" id="A0A9W7XN34"/>
<dbReference type="EMBL" id="JANBOH010000077">
    <property type="protein sequence ID" value="KAJ1646045.1"/>
    <property type="molecule type" value="Genomic_DNA"/>
</dbReference>
<keyword evidence="4" id="KW-1185">Reference proteome</keyword>
<dbReference type="CDD" id="cd10208">
    <property type="entry name" value="ASKHA_NBD_ScArp9-like"/>
    <property type="match status" value="1"/>
</dbReference>
<comment type="similarity">
    <text evidence="1">Belongs to the actin family.</text>
</comment>
<dbReference type="InterPro" id="IPR043129">
    <property type="entry name" value="ATPase_NBD"/>
</dbReference>
<evidence type="ECO:0000313" key="3">
    <source>
        <dbReference type="EMBL" id="KAJ1646045.1"/>
    </source>
</evidence>
<dbReference type="Gene3D" id="3.90.640.10">
    <property type="entry name" value="Actin, Chain A, domain 4"/>
    <property type="match status" value="1"/>
</dbReference>
<dbReference type="SMART" id="SM00268">
    <property type="entry name" value="ACTIN"/>
    <property type="match status" value="1"/>
</dbReference>
<feature type="region of interest" description="Disordered" evidence="2">
    <location>
        <begin position="43"/>
        <end position="80"/>
    </location>
</feature>
<dbReference type="SUPFAM" id="SSF53067">
    <property type="entry name" value="Actin-like ATPase domain"/>
    <property type="match status" value="2"/>
</dbReference>
<dbReference type="PANTHER" id="PTHR11937">
    <property type="entry name" value="ACTIN"/>
    <property type="match status" value="1"/>
</dbReference>
<comment type="caution">
    <text evidence="3">The sequence shown here is derived from an EMBL/GenBank/DDBJ whole genome shotgun (WGS) entry which is preliminary data.</text>
</comment>
<evidence type="ECO:0000313" key="4">
    <source>
        <dbReference type="Proteomes" id="UP001145021"/>
    </source>
</evidence>
<dbReference type="InterPro" id="IPR004000">
    <property type="entry name" value="Actin"/>
</dbReference>
<dbReference type="Gene3D" id="3.30.420.40">
    <property type="match status" value="3"/>
</dbReference>
<dbReference type="Pfam" id="PF00022">
    <property type="entry name" value="Actin"/>
    <property type="match status" value="1"/>
</dbReference>
<evidence type="ECO:0008006" key="5">
    <source>
        <dbReference type="Google" id="ProtNLM"/>
    </source>
</evidence>
<evidence type="ECO:0000256" key="2">
    <source>
        <dbReference type="SAM" id="MobiDB-lite"/>
    </source>
</evidence>
<gene>
    <name evidence="3" type="ORF">LPJ64_002423</name>
</gene>
<protein>
    <recommendedName>
        <fullName evidence="5">Actin</fullName>
    </recommendedName>
</protein>
<accession>A0A9W7XN34</accession>
<organism evidence="3 4">
    <name type="scientific">Coemansia asiatica</name>
    <dbReference type="NCBI Taxonomy" id="1052880"/>
    <lineage>
        <taxon>Eukaryota</taxon>
        <taxon>Fungi</taxon>
        <taxon>Fungi incertae sedis</taxon>
        <taxon>Zoopagomycota</taxon>
        <taxon>Kickxellomycotina</taxon>
        <taxon>Kickxellomycetes</taxon>
        <taxon>Kickxellales</taxon>
        <taxon>Kickxellaceae</taxon>
        <taxon>Coemansia</taxon>
    </lineage>
</organism>
<reference evidence="3" key="1">
    <citation type="submission" date="2022-07" db="EMBL/GenBank/DDBJ databases">
        <title>Phylogenomic reconstructions and comparative analyses of Kickxellomycotina fungi.</title>
        <authorList>
            <person name="Reynolds N.K."/>
            <person name="Stajich J.E."/>
            <person name="Barry K."/>
            <person name="Grigoriev I.V."/>
            <person name="Crous P."/>
            <person name="Smith M.E."/>
        </authorList>
    </citation>
    <scope>NUCLEOTIDE SEQUENCE</scope>
    <source>
        <strain evidence="3">NBRC 105413</strain>
    </source>
</reference>
<feature type="compositionally biased region" description="Basic and acidic residues" evidence="2">
    <location>
        <begin position="46"/>
        <end position="72"/>
    </location>
</feature>
<name>A0A9W7XN34_9FUNG</name>
<dbReference type="Proteomes" id="UP001145021">
    <property type="component" value="Unassembled WGS sequence"/>
</dbReference>